<dbReference type="InterPro" id="IPR048365">
    <property type="entry name" value="TNP-like_RNaseH_N"/>
</dbReference>
<reference evidence="2" key="1">
    <citation type="submission" date="2017-05" db="UniProtKB">
        <authorList>
            <consortium name="EnsemblMetazoa"/>
        </authorList>
    </citation>
    <scope>IDENTIFICATION</scope>
</reference>
<accession>A0A1X7V315</accession>
<proteinExistence type="predicted"/>
<dbReference type="EnsemblMetazoa" id="Aqu2.1.34645_001">
    <property type="protein sequence ID" value="Aqu2.1.34645_001"/>
    <property type="gene ID" value="Aqu2.1.34645"/>
</dbReference>
<name>A0A1X7V315_AMPQE</name>
<protein>
    <recommendedName>
        <fullName evidence="1">Transposable element P transposase-like RNase H domain-containing protein</fullName>
    </recommendedName>
</protein>
<organism evidence="2">
    <name type="scientific">Amphimedon queenslandica</name>
    <name type="common">Sponge</name>
    <dbReference type="NCBI Taxonomy" id="400682"/>
    <lineage>
        <taxon>Eukaryota</taxon>
        <taxon>Metazoa</taxon>
        <taxon>Porifera</taxon>
        <taxon>Demospongiae</taxon>
        <taxon>Heteroscleromorpha</taxon>
        <taxon>Haplosclerida</taxon>
        <taxon>Niphatidae</taxon>
        <taxon>Amphimedon</taxon>
    </lineage>
</organism>
<dbReference type="Pfam" id="PF21787">
    <property type="entry name" value="TNP-like_RNaseH_N"/>
    <property type="match status" value="1"/>
</dbReference>
<dbReference type="AlphaFoldDB" id="A0A1X7V315"/>
<sequence>MAEKVQSSKGFRLNPALIKWCIYLCHKSSAYELISKGKILHLPSQCTLRQYSNALNSSAGFSNELDEQLFRDMNVPTLQEYQKYVGLLGNETFIREGLVYDKSTAKLMGYCNIGNINNHFFWRKNIWKRI</sequence>
<evidence type="ECO:0000259" key="1">
    <source>
        <dbReference type="Pfam" id="PF21787"/>
    </source>
</evidence>
<evidence type="ECO:0000313" key="2">
    <source>
        <dbReference type="EnsemblMetazoa" id="Aqu2.1.34645_001"/>
    </source>
</evidence>
<feature type="domain" description="Transposable element P transposase-like RNase H" evidence="1">
    <location>
        <begin position="59"/>
        <end position="116"/>
    </location>
</feature>
<dbReference type="InParanoid" id="A0A1X7V315"/>